<evidence type="ECO:0000256" key="1">
    <source>
        <dbReference type="SAM" id="MobiDB-lite"/>
    </source>
</evidence>
<feature type="compositionally biased region" description="Acidic residues" evidence="1">
    <location>
        <begin position="61"/>
        <end position="71"/>
    </location>
</feature>
<evidence type="ECO:0000313" key="2">
    <source>
        <dbReference type="EMBL" id="KAJ4360611.1"/>
    </source>
</evidence>
<gene>
    <name evidence="2" type="ORF">N0V89_001177</name>
</gene>
<name>A0A9W8XWP8_9PLEO</name>
<dbReference type="OrthoDB" id="3804847at2759"/>
<dbReference type="Proteomes" id="UP001140513">
    <property type="component" value="Unassembled WGS sequence"/>
</dbReference>
<dbReference type="GeneID" id="80904707"/>
<accession>A0A9W8XWP8</accession>
<sequence>MVRDADPEAISPVLENLKRQILERLDTIVQRSIPDDLSDANEKRRLASGMIPPGLNTRSDAEDEDINDEDELEKRRTYDGKGVNKRDYVTEYVALETEEE</sequence>
<protein>
    <submittedName>
        <fullName evidence="2">Uncharacterized protein</fullName>
    </submittedName>
</protein>
<organism evidence="2 3">
    <name type="scientific">Didymosphaeria variabile</name>
    <dbReference type="NCBI Taxonomy" id="1932322"/>
    <lineage>
        <taxon>Eukaryota</taxon>
        <taxon>Fungi</taxon>
        <taxon>Dikarya</taxon>
        <taxon>Ascomycota</taxon>
        <taxon>Pezizomycotina</taxon>
        <taxon>Dothideomycetes</taxon>
        <taxon>Pleosporomycetidae</taxon>
        <taxon>Pleosporales</taxon>
        <taxon>Massarineae</taxon>
        <taxon>Didymosphaeriaceae</taxon>
        <taxon>Didymosphaeria</taxon>
    </lineage>
</organism>
<evidence type="ECO:0000313" key="3">
    <source>
        <dbReference type="Proteomes" id="UP001140513"/>
    </source>
</evidence>
<reference evidence="2" key="1">
    <citation type="submission" date="2022-10" db="EMBL/GenBank/DDBJ databases">
        <title>Tapping the CABI collections for fungal endophytes: first genome assemblies for Collariella, Neodidymelliopsis, Ascochyta clinopodiicola, Didymella pomorum, Didymosphaeria variabile, Neocosmospora piperis and Neocucurbitaria cava.</title>
        <authorList>
            <person name="Hill R."/>
        </authorList>
    </citation>
    <scope>NUCLEOTIDE SEQUENCE</scope>
    <source>
        <strain evidence="2">IMI 356815</strain>
    </source>
</reference>
<dbReference type="RefSeq" id="XP_056076813.1">
    <property type="nucleotide sequence ID" value="XM_056209991.1"/>
</dbReference>
<feature type="region of interest" description="Disordered" evidence="1">
    <location>
        <begin position="40"/>
        <end position="75"/>
    </location>
</feature>
<proteinExistence type="predicted"/>
<dbReference type="EMBL" id="JAPEUX010000001">
    <property type="protein sequence ID" value="KAJ4360611.1"/>
    <property type="molecule type" value="Genomic_DNA"/>
</dbReference>
<dbReference type="AlphaFoldDB" id="A0A9W8XWP8"/>
<keyword evidence="3" id="KW-1185">Reference proteome</keyword>
<comment type="caution">
    <text evidence="2">The sequence shown here is derived from an EMBL/GenBank/DDBJ whole genome shotgun (WGS) entry which is preliminary data.</text>
</comment>